<gene>
    <name evidence="1" type="ORF">P9B03_04735</name>
</gene>
<protein>
    <submittedName>
        <fullName evidence="1">Uncharacterized protein</fullName>
    </submittedName>
</protein>
<comment type="caution">
    <text evidence="1">The sequence shown here is derived from an EMBL/GenBank/DDBJ whole genome shotgun (WGS) entry which is preliminary data.</text>
</comment>
<dbReference type="AlphaFoldDB" id="A0AAW9NJ72"/>
<dbReference type="Gene3D" id="3.40.190.100">
    <property type="entry name" value="Glycine betaine-binding periplasmic protein, domain 2"/>
    <property type="match status" value="1"/>
</dbReference>
<dbReference type="Proteomes" id="UP001344888">
    <property type="component" value="Unassembled WGS sequence"/>
</dbReference>
<dbReference type="Gene3D" id="3.10.105.10">
    <property type="entry name" value="Dipeptide-binding Protein, Domain 3"/>
    <property type="match status" value="1"/>
</dbReference>
<dbReference type="SUPFAM" id="SSF53850">
    <property type="entry name" value="Periplasmic binding protein-like II"/>
    <property type="match status" value="1"/>
</dbReference>
<keyword evidence="2" id="KW-1185">Reference proteome</keyword>
<proteinExistence type="predicted"/>
<dbReference type="RefSeq" id="WP_326122247.1">
    <property type="nucleotide sequence ID" value="NZ_JARSFG010000007.1"/>
</dbReference>
<evidence type="ECO:0000313" key="2">
    <source>
        <dbReference type="Proteomes" id="UP001344888"/>
    </source>
</evidence>
<sequence length="79" mass="8857">MASANVVKTVLTKQDYNVTLTEVDAPTTHQSFYDSHKDNFIDLGVRSGLVVPVYVDIDSIEDLEAIVFKFFSSKVMIRS</sequence>
<dbReference type="EMBL" id="JARSFG010000007">
    <property type="protein sequence ID" value="MEC1177782.1"/>
    <property type="molecule type" value="Genomic_DNA"/>
</dbReference>
<name>A0AAW9NJ72_9BACL</name>
<organism evidence="1 2">
    <name type="scientific">Metasolibacillus meyeri</name>
    <dbReference type="NCBI Taxonomy" id="1071052"/>
    <lineage>
        <taxon>Bacteria</taxon>
        <taxon>Bacillati</taxon>
        <taxon>Bacillota</taxon>
        <taxon>Bacilli</taxon>
        <taxon>Bacillales</taxon>
        <taxon>Caryophanaceae</taxon>
        <taxon>Metasolibacillus</taxon>
    </lineage>
</organism>
<reference evidence="1 2" key="1">
    <citation type="submission" date="2023-03" db="EMBL/GenBank/DDBJ databases">
        <title>Bacillus Genome Sequencing.</title>
        <authorList>
            <person name="Dunlap C."/>
        </authorList>
    </citation>
    <scope>NUCLEOTIDE SEQUENCE [LARGE SCALE GENOMIC DNA]</scope>
    <source>
        <strain evidence="1 2">B-59205</strain>
    </source>
</reference>
<evidence type="ECO:0000313" key="1">
    <source>
        <dbReference type="EMBL" id="MEC1177782.1"/>
    </source>
</evidence>
<accession>A0AAW9NJ72</accession>